<dbReference type="PANTHER" id="PTHR34822:SF1">
    <property type="entry name" value="GRPB FAMILY PROTEIN"/>
    <property type="match status" value="1"/>
</dbReference>
<organism evidence="1 2">
    <name type="scientific">Nocardioides pini</name>
    <dbReference type="NCBI Taxonomy" id="2975053"/>
    <lineage>
        <taxon>Bacteria</taxon>
        <taxon>Bacillati</taxon>
        <taxon>Actinomycetota</taxon>
        <taxon>Actinomycetes</taxon>
        <taxon>Propionibacteriales</taxon>
        <taxon>Nocardioidaceae</taxon>
        <taxon>Nocardioides</taxon>
    </lineage>
</organism>
<dbReference type="PANTHER" id="PTHR34822">
    <property type="entry name" value="GRPB DOMAIN PROTEIN (AFU_ORTHOLOGUE AFUA_1G01530)"/>
    <property type="match status" value="1"/>
</dbReference>
<gene>
    <name evidence="1" type="ORF">NYO98_09335</name>
</gene>
<proteinExistence type="predicted"/>
<reference evidence="1" key="1">
    <citation type="submission" date="2022-08" db="EMBL/GenBank/DDBJ databases">
        <title>Genome sequencing of Nocardioides sp. STR2.</title>
        <authorList>
            <person name="So Y."/>
        </authorList>
    </citation>
    <scope>NUCLEOTIDE SEQUENCE</scope>
    <source>
        <strain evidence="1">STR2</strain>
    </source>
</reference>
<dbReference type="InterPro" id="IPR007344">
    <property type="entry name" value="GrpB/CoaE"/>
</dbReference>
<protein>
    <submittedName>
        <fullName evidence="1">GrpB family protein</fullName>
    </submittedName>
</protein>
<dbReference type="InterPro" id="IPR043519">
    <property type="entry name" value="NT_sf"/>
</dbReference>
<evidence type="ECO:0000313" key="1">
    <source>
        <dbReference type="EMBL" id="MCY4726481.1"/>
    </source>
</evidence>
<sequence>MAAPRQIVIQPYDHQWPSEFERVRDRLQEGLGDVAARIDHIGSTSVPGLAAKDVIDVQVTVEDLADRRLVPAFEGLGATLTEITSDHVPPGDRSGPRAWEKRYFRAPASWRPTHLHVREAGRANTRYALLFRDYLRHSTPAAAAYAEIKMTLSRLHPEDVDAYYAVKDPVCDLVMDAAEQWADGVGWSP</sequence>
<dbReference type="RefSeq" id="WP_268111353.1">
    <property type="nucleotide sequence ID" value="NZ_JAPPUX010000002.1"/>
</dbReference>
<evidence type="ECO:0000313" key="2">
    <source>
        <dbReference type="Proteomes" id="UP001074726"/>
    </source>
</evidence>
<keyword evidence="2" id="KW-1185">Reference proteome</keyword>
<dbReference type="Gene3D" id="3.30.460.10">
    <property type="entry name" value="Beta Polymerase, domain 2"/>
    <property type="match status" value="1"/>
</dbReference>
<accession>A0ABT4CCD1</accession>
<dbReference type="Proteomes" id="UP001074726">
    <property type="component" value="Unassembled WGS sequence"/>
</dbReference>
<dbReference type="EMBL" id="JAPPUX010000002">
    <property type="protein sequence ID" value="MCY4726481.1"/>
    <property type="molecule type" value="Genomic_DNA"/>
</dbReference>
<comment type="caution">
    <text evidence="1">The sequence shown here is derived from an EMBL/GenBank/DDBJ whole genome shotgun (WGS) entry which is preliminary data.</text>
</comment>
<dbReference type="Pfam" id="PF04229">
    <property type="entry name" value="GrpB"/>
    <property type="match status" value="1"/>
</dbReference>
<name>A0ABT4CCD1_9ACTN</name>
<dbReference type="SUPFAM" id="SSF81301">
    <property type="entry name" value="Nucleotidyltransferase"/>
    <property type="match status" value="1"/>
</dbReference>